<name>A0A6L8W8M5_9PROT</name>
<evidence type="ECO:0000313" key="1">
    <source>
        <dbReference type="EMBL" id="MZR31455.1"/>
    </source>
</evidence>
<proteinExistence type="predicted"/>
<protein>
    <submittedName>
        <fullName evidence="1">Uncharacterized protein</fullName>
    </submittedName>
</protein>
<dbReference type="Proteomes" id="UP000476030">
    <property type="component" value="Unassembled WGS sequence"/>
</dbReference>
<organism evidence="1 2">
    <name type="scientific">Sneathiella litorea</name>
    <dbReference type="NCBI Taxonomy" id="2606216"/>
    <lineage>
        <taxon>Bacteria</taxon>
        <taxon>Pseudomonadati</taxon>
        <taxon>Pseudomonadota</taxon>
        <taxon>Alphaproteobacteria</taxon>
        <taxon>Sneathiellales</taxon>
        <taxon>Sneathiellaceae</taxon>
        <taxon>Sneathiella</taxon>
    </lineage>
</organism>
<dbReference type="AlphaFoldDB" id="A0A6L8W8M5"/>
<gene>
    <name evidence="1" type="ORF">GQE98_12515</name>
</gene>
<comment type="caution">
    <text evidence="1">The sequence shown here is derived from an EMBL/GenBank/DDBJ whole genome shotgun (WGS) entry which is preliminary data.</text>
</comment>
<reference evidence="1 2" key="1">
    <citation type="submission" date="2019-12" db="EMBL/GenBank/DDBJ databases">
        <title>Snethiella sp. nov. sp. isolated from sea sand.</title>
        <authorList>
            <person name="Kim J."/>
            <person name="Jeong S.E."/>
            <person name="Jung H.S."/>
            <person name="Jeon C.O."/>
        </authorList>
    </citation>
    <scope>NUCLEOTIDE SEQUENCE [LARGE SCALE GENOMIC DNA]</scope>
    <source>
        <strain evidence="1 2">DP05</strain>
    </source>
</reference>
<evidence type="ECO:0000313" key="2">
    <source>
        <dbReference type="Proteomes" id="UP000476030"/>
    </source>
</evidence>
<dbReference type="EMBL" id="WTUW01000002">
    <property type="protein sequence ID" value="MZR31455.1"/>
    <property type="molecule type" value="Genomic_DNA"/>
</dbReference>
<sequence length="143" mass="16637">MGLADEYFTVVHSLLSQVSWTSVVSSVPARLCVILAVEMYLNAFLVLHEINNKQLRGLQHDLAQRTTMVSEKGLRLRARTEAHLQKIHDQREYLNVRYGSEQVGELSELNRMFATLKEVSTKVRTAILKQLYDPTDRRFKKYW</sequence>
<keyword evidence="2" id="KW-1185">Reference proteome</keyword>
<accession>A0A6L8W8M5</accession>